<evidence type="ECO:0000256" key="1">
    <source>
        <dbReference type="SAM" id="SignalP"/>
    </source>
</evidence>
<dbReference type="Gene3D" id="3.90.1720.10">
    <property type="entry name" value="endopeptidase domain like (from Nostoc punctiforme)"/>
    <property type="match status" value="1"/>
</dbReference>
<keyword evidence="1" id="KW-0732">Signal</keyword>
<protein>
    <submittedName>
        <fullName evidence="2">Uncharacterized protein</fullName>
    </submittedName>
</protein>
<dbReference type="EMBL" id="CP003723">
    <property type="protein sequence ID" value="AGM22683.1"/>
    <property type="molecule type" value="Genomic_DNA"/>
</dbReference>
<gene>
    <name evidence="2" type="ORF">HMPREF0409_01510</name>
</gene>
<dbReference type="InterPro" id="IPR024453">
    <property type="entry name" value="Peptidase_C92"/>
</dbReference>
<name>R9R9I7_9FUSO</name>
<dbReference type="PROSITE" id="PS51257">
    <property type="entry name" value="PROKAR_LIPOPROTEIN"/>
    <property type="match status" value="1"/>
</dbReference>
<dbReference type="AlphaFoldDB" id="R9R9I7"/>
<dbReference type="Proteomes" id="UP000014361">
    <property type="component" value="Chromosome"/>
</dbReference>
<dbReference type="PATRIC" id="fig|469607.3.peg.221"/>
<reference evidence="2 3" key="1">
    <citation type="submission" date="2012-07" db="EMBL/GenBank/DDBJ databases">
        <title>The Genome Sequence of Fusobacterium sp. 4_8.</title>
        <authorList>
            <consortium name="The Broad Institute Genome Sequencing Platform"/>
            <person name="Earl A."/>
            <person name="Ward D."/>
            <person name="Feldgarden M."/>
            <person name="Gevers D."/>
            <person name="Sibley C.D."/>
            <person name="White A.P."/>
            <person name="Crowley S."/>
            <person name="Surette M."/>
            <person name="Strauss J.C."/>
            <person name="Ambrose C.E."/>
            <person name="Allen-Vercoe E."/>
            <person name="Walker B."/>
            <person name="Young S.K."/>
            <person name="Zeng Q."/>
            <person name="Gargeya S."/>
            <person name="Fitzgerald M."/>
            <person name="Haas B."/>
            <person name="Abouelleil A."/>
            <person name="Alvarado L."/>
            <person name="Arachchi H.M."/>
            <person name="Berlin A.M."/>
            <person name="Chapman S.B."/>
            <person name="Goldberg J."/>
            <person name="Griggs A."/>
            <person name="Gujja S."/>
            <person name="Hansen M."/>
            <person name="Howarth C."/>
            <person name="Imamovic A."/>
            <person name="Larimer J."/>
            <person name="McCowen C."/>
            <person name="Montmayeur A."/>
            <person name="Murphy C."/>
            <person name="Neiman D."/>
            <person name="Pearson M."/>
            <person name="Priest M."/>
            <person name="Roberts A."/>
            <person name="Saif S."/>
            <person name="Shea T."/>
            <person name="Sisk P."/>
            <person name="Sykes S."/>
            <person name="Wortman J."/>
            <person name="Nusbaum C."/>
            <person name="Birren B."/>
        </authorList>
    </citation>
    <scope>NUCLEOTIDE SEQUENCE [LARGE SCALE GENOMIC DNA]</scope>
    <source>
        <strain evidence="2 3">4_8</strain>
    </source>
</reference>
<evidence type="ECO:0000313" key="2">
    <source>
        <dbReference type="EMBL" id="AGM22683.1"/>
    </source>
</evidence>
<dbReference type="Pfam" id="PF05708">
    <property type="entry name" value="Peptidase_C92"/>
    <property type="match status" value="1"/>
</dbReference>
<organism evidence="2 3">
    <name type="scientific">Fusobacterium animalis 4_8</name>
    <dbReference type="NCBI Taxonomy" id="469607"/>
    <lineage>
        <taxon>Bacteria</taxon>
        <taxon>Fusobacteriati</taxon>
        <taxon>Fusobacteriota</taxon>
        <taxon>Fusobacteriia</taxon>
        <taxon>Fusobacteriales</taxon>
        <taxon>Fusobacteriaceae</taxon>
        <taxon>Fusobacterium</taxon>
    </lineage>
</organism>
<dbReference type="SUPFAM" id="SSF54001">
    <property type="entry name" value="Cysteine proteinases"/>
    <property type="match status" value="1"/>
</dbReference>
<accession>R9R9I7</accession>
<dbReference type="KEGG" id="fus:HMPREF0409_01510"/>
<feature type="chain" id="PRO_5004479634" evidence="1">
    <location>
        <begin position="26"/>
        <end position="190"/>
    </location>
</feature>
<evidence type="ECO:0000313" key="3">
    <source>
        <dbReference type="Proteomes" id="UP000014361"/>
    </source>
</evidence>
<sequence length="190" mass="22384">MKNFKIKIIVLISLLFLTACSSVQTTTKYEKKDNVTWKEVEPPVIVLNLEPGDIIVKEKTLNPIGMFGHAAIMKNDRVIVDYPKFGNKSYTIDIEYWLEEGRDILVLRYKDMTDEFKKRLVKNMEKYFGKDYKIHFNKLNTDGFYCSQYIWYIYYITAQEMGFELDLDSDGGNFVLPYDFINSPYLEIVN</sequence>
<feature type="signal peptide" evidence="1">
    <location>
        <begin position="1"/>
        <end position="25"/>
    </location>
</feature>
<dbReference type="HOGENOM" id="CLU_121369_0_0_0"/>
<dbReference type="RefSeq" id="WP_008798565.1">
    <property type="nucleotide sequence ID" value="NC_021281.1"/>
</dbReference>
<proteinExistence type="predicted"/>
<dbReference type="InterPro" id="IPR038765">
    <property type="entry name" value="Papain-like_cys_pep_sf"/>
</dbReference>